<sequence length="817" mass="90108">MAENHELRDLEGQSAEHDREHLLGDDHEESPPNADHRPASPIPPPDKTPTPRVQVPSRRQHLRSRWHSIAWKVEVSSWIASASCFIALVIALRVFDGHPLPQLKFGITPNAIVQILSTLCEFFLEISNGSGVGQLKWLNALQKTPLADFHIIDEASRGAWGSVVLIASRRGGLVAALGAFITIVALGIGTFAQQALNYDTIYTASGGNALMPIAQYMNGVGSAPIDNGGTIQGVDSVLTSAPYLAFFNPPGEMNNQVDFAITNGVVNVTTTIAASGGIEGWDSVAFPHNGSVLLSAFAVAAAPGTIPEQPDQTKFDPDEMVGDMYAAPVAFECMLQFCVRNMSAVFVNGTLRETVTSTWTNETQGTLPENEHYTFRPPHSNEFRVLSTAKVATADWLNFLLEGSAYSADVDSLSFATSSDLMRMVRLAMNSSETGFPDLMDNLANSLSLSLRMAPSYFDVVISNTRPLCVYTFVLHCGRNGFFRLRALLSPQLGRMSTGASKGTPSKISLLEPTLGHYHRFTHIFESQLAAGLEANFFWGIIGILLQLTAQDLQALPKIPRMLKSLGYKVEAFKRHYSSSTQENAAQVKEACFDMQVQLVQFFTIAVKSIRGEGDEIQQYKRAGQDHRHEQEDPWSWLQREFASTNQALSKTISQVENLVTAFSPLPGQTSSLDIATITQQVSLMQLPTKMYPSFFNRESTFEKIDQVLDRDGLAVAFRSIALFGLGGIGKSSIAARYIERKMEEKKYDAVFWIYGETTASLRQSFTDVALRLKLPGAQPNLHNENLQLVQNWFQTTDCKWLVVYDNVEDDKLLGPY</sequence>
<dbReference type="AlphaFoldDB" id="A0A9P8KQ93"/>
<dbReference type="SUPFAM" id="SSF52540">
    <property type="entry name" value="P-loop containing nucleoside triphosphate hydrolases"/>
    <property type="match status" value="1"/>
</dbReference>
<evidence type="ECO:0000313" key="5">
    <source>
        <dbReference type="Proteomes" id="UP000826573"/>
    </source>
</evidence>
<keyword evidence="2" id="KW-0472">Membrane</keyword>
<evidence type="ECO:0000313" key="4">
    <source>
        <dbReference type="EMBL" id="KAH0527435.1"/>
    </source>
</evidence>
<protein>
    <recommendedName>
        <fullName evidence="3">NB-ARC domain-containing protein</fullName>
    </recommendedName>
</protein>
<name>A0A9P8KQ93_9HYPO</name>
<proteinExistence type="predicted"/>
<keyword evidence="2" id="KW-0812">Transmembrane</keyword>
<feature type="domain" description="NB-ARC" evidence="3">
    <location>
        <begin position="699"/>
        <end position="812"/>
    </location>
</feature>
<dbReference type="Gene3D" id="3.40.50.300">
    <property type="entry name" value="P-loop containing nucleotide triphosphate hydrolases"/>
    <property type="match status" value="1"/>
</dbReference>
<dbReference type="PANTHER" id="PTHR35394:SF5">
    <property type="entry name" value="DUF3176 DOMAIN-CONTAINING PROTEIN"/>
    <property type="match status" value="1"/>
</dbReference>
<dbReference type="InterPro" id="IPR021514">
    <property type="entry name" value="DUF3176"/>
</dbReference>
<dbReference type="Pfam" id="PF11374">
    <property type="entry name" value="DUF3176"/>
    <property type="match status" value="1"/>
</dbReference>
<reference evidence="4 5" key="1">
    <citation type="submission" date="2021-08" db="EMBL/GenBank/DDBJ databases">
        <title>The highly contiguous genome resource for Trichoderma semiorbis FJ059, a fungal antagonistic to plant pathogens.</title>
        <authorList>
            <person name="Liu T."/>
        </authorList>
    </citation>
    <scope>NUCLEOTIDE SEQUENCE [LARGE SCALE GENOMIC DNA]</scope>
    <source>
        <strain evidence="4 5">FJ059</strain>
    </source>
</reference>
<evidence type="ECO:0000256" key="1">
    <source>
        <dbReference type="SAM" id="MobiDB-lite"/>
    </source>
</evidence>
<feature type="transmembrane region" description="Helical" evidence="2">
    <location>
        <begin position="172"/>
        <end position="192"/>
    </location>
</feature>
<dbReference type="GO" id="GO:0043531">
    <property type="term" value="F:ADP binding"/>
    <property type="evidence" value="ECO:0007669"/>
    <property type="project" value="InterPro"/>
</dbReference>
<dbReference type="PANTHER" id="PTHR35394">
    <property type="entry name" value="DUF3176 DOMAIN-CONTAINING PROTEIN"/>
    <property type="match status" value="1"/>
</dbReference>
<accession>A0A9P8KQ93</accession>
<gene>
    <name evidence="4" type="ORF">TsFJ059_002437</name>
</gene>
<dbReference type="InterPro" id="IPR027417">
    <property type="entry name" value="P-loop_NTPase"/>
</dbReference>
<keyword evidence="5" id="KW-1185">Reference proteome</keyword>
<dbReference type="InterPro" id="IPR002182">
    <property type="entry name" value="NB-ARC"/>
</dbReference>
<evidence type="ECO:0000256" key="2">
    <source>
        <dbReference type="SAM" id="Phobius"/>
    </source>
</evidence>
<keyword evidence="2" id="KW-1133">Transmembrane helix</keyword>
<feature type="transmembrane region" description="Helical" evidence="2">
    <location>
        <begin position="75"/>
        <end position="95"/>
    </location>
</feature>
<feature type="compositionally biased region" description="Basic and acidic residues" evidence="1">
    <location>
        <begin position="1"/>
        <end position="25"/>
    </location>
</feature>
<feature type="region of interest" description="Disordered" evidence="1">
    <location>
        <begin position="1"/>
        <end position="59"/>
    </location>
</feature>
<dbReference type="Pfam" id="PF00931">
    <property type="entry name" value="NB-ARC"/>
    <property type="match status" value="1"/>
</dbReference>
<organism evidence="4 5">
    <name type="scientific">Trichoderma semiorbis</name>
    <dbReference type="NCBI Taxonomy" id="1491008"/>
    <lineage>
        <taxon>Eukaryota</taxon>
        <taxon>Fungi</taxon>
        <taxon>Dikarya</taxon>
        <taxon>Ascomycota</taxon>
        <taxon>Pezizomycotina</taxon>
        <taxon>Sordariomycetes</taxon>
        <taxon>Hypocreomycetidae</taxon>
        <taxon>Hypocreales</taxon>
        <taxon>Hypocreaceae</taxon>
        <taxon>Trichoderma</taxon>
    </lineage>
</organism>
<comment type="caution">
    <text evidence="4">The sequence shown here is derived from an EMBL/GenBank/DDBJ whole genome shotgun (WGS) entry which is preliminary data.</text>
</comment>
<dbReference type="EMBL" id="JAIMJC010000003">
    <property type="protein sequence ID" value="KAH0527435.1"/>
    <property type="molecule type" value="Genomic_DNA"/>
</dbReference>
<dbReference type="Proteomes" id="UP000826573">
    <property type="component" value="Unassembled WGS sequence"/>
</dbReference>
<evidence type="ECO:0000259" key="3">
    <source>
        <dbReference type="Pfam" id="PF00931"/>
    </source>
</evidence>